<evidence type="ECO:0000256" key="4">
    <source>
        <dbReference type="ARBA" id="ARBA00022989"/>
    </source>
</evidence>
<evidence type="ECO:0000259" key="8">
    <source>
        <dbReference type="Pfam" id="PF00361"/>
    </source>
</evidence>
<feature type="transmembrane region" description="Helical" evidence="7">
    <location>
        <begin position="159"/>
        <end position="180"/>
    </location>
</feature>
<feature type="transmembrane region" description="Helical" evidence="7">
    <location>
        <begin position="449"/>
        <end position="470"/>
    </location>
</feature>
<feature type="transmembrane region" description="Helical" evidence="7">
    <location>
        <begin position="368"/>
        <end position="390"/>
    </location>
</feature>
<feature type="transmembrane region" description="Helical" evidence="7">
    <location>
        <begin position="200"/>
        <end position="218"/>
    </location>
</feature>
<feature type="transmembrane region" description="Helical" evidence="7">
    <location>
        <begin position="6"/>
        <end position="22"/>
    </location>
</feature>
<accession>C8PF35</accession>
<dbReference type="PANTHER" id="PTHR43507">
    <property type="entry name" value="NADH-UBIQUINONE OXIDOREDUCTASE CHAIN 4"/>
    <property type="match status" value="1"/>
</dbReference>
<keyword evidence="5 7" id="KW-0472">Membrane</keyword>
<dbReference type="GO" id="GO:0012505">
    <property type="term" value="C:endomembrane system"/>
    <property type="evidence" value="ECO:0007669"/>
    <property type="project" value="UniProtKB-SubCell"/>
</dbReference>
<organism evidence="9 10">
    <name type="scientific">Campylobacter gracilis RM3268</name>
    <dbReference type="NCBI Taxonomy" id="553220"/>
    <lineage>
        <taxon>Bacteria</taxon>
        <taxon>Pseudomonadati</taxon>
        <taxon>Campylobacterota</taxon>
        <taxon>Epsilonproteobacteria</taxon>
        <taxon>Campylobacterales</taxon>
        <taxon>Campylobacteraceae</taxon>
        <taxon>Campylobacter</taxon>
    </lineage>
</organism>
<feature type="transmembrane region" description="Helical" evidence="7">
    <location>
        <begin position="325"/>
        <end position="348"/>
    </location>
</feature>
<dbReference type="GO" id="GO:0003954">
    <property type="term" value="F:NADH dehydrogenase activity"/>
    <property type="evidence" value="ECO:0007669"/>
    <property type="project" value="TreeGrafter"/>
</dbReference>
<keyword evidence="10" id="KW-1185">Reference proteome</keyword>
<gene>
    <name evidence="9" type="primary">nuoM</name>
    <name evidence="9" type="ORF">CAMGR0001_2676</name>
</gene>
<evidence type="ECO:0000256" key="3">
    <source>
        <dbReference type="ARBA" id="ARBA00022692"/>
    </source>
</evidence>
<dbReference type="OrthoDB" id="9805769at2"/>
<dbReference type="InterPro" id="IPR010227">
    <property type="entry name" value="NADH_Q_OxRdtase_chainM/4"/>
</dbReference>
<dbReference type="Proteomes" id="UP000005709">
    <property type="component" value="Unassembled WGS sequence"/>
</dbReference>
<dbReference type="InterPro" id="IPR003918">
    <property type="entry name" value="NADH_UbQ_OxRdtase"/>
</dbReference>
<dbReference type="STRING" id="824.CGRAC_0322"/>
<feature type="transmembrane region" description="Helical" evidence="7">
    <location>
        <begin position="299"/>
        <end position="319"/>
    </location>
</feature>
<comment type="caution">
    <text evidence="9">The sequence shown here is derived from an EMBL/GenBank/DDBJ whole genome shotgun (WGS) entry which is preliminary data.</text>
</comment>
<comment type="subcellular location">
    <subcellularLocation>
        <location evidence="1">Endomembrane system</location>
        <topology evidence="1">Multi-pass membrane protein</topology>
    </subcellularLocation>
    <subcellularLocation>
        <location evidence="6">Membrane</location>
        <topology evidence="6">Multi-pass membrane protein</topology>
    </subcellularLocation>
</comment>
<feature type="transmembrane region" description="Helical" evidence="7">
    <location>
        <begin position="396"/>
        <end position="420"/>
    </location>
</feature>
<evidence type="ECO:0000256" key="7">
    <source>
        <dbReference type="SAM" id="Phobius"/>
    </source>
</evidence>
<feature type="transmembrane region" description="Helical" evidence="7">
    <location>
        <begin position="269"/>
        <end position="292"/>
    </location>
</feature>
<reference evidence="9 10" key="1">
    <citation type="submission" date="2009-07" db="EMBL/GenBank/DDBJ databases">
        <authorList>
            <person name="Madupu R."/>
            <person name="Sebastian Y."/>
            <person name="Durkin A.S."/>
            <person name="Torralba M."/>
            <person name="Methe B."/>
            <person name="Sutton G.G."/>
            <person name="Strausberg R.L."/>
            <person name="Nelson K.E."/>
        </authorList>
    </citation>
    <scope>NUCLEOTIDE SEQUENCE [LARGE SCALE GENOMIC DNA]</scope>
    <source>
        <strain evidence="9 10">RM3268</strain>
    </source>
</reference>
<dbReference type="Pfam" id="PF00361">
    <property type="entry name" value="Proton_antipo_M"/>
    <property type="match status" value="1"/>
</dbReference>
<dbReference type="GO" id="GO:0048039">
    <property type="term" value="F:ubiquinone binding"/>
    <property type="evidence" value="ECO:0007669"/>
    <property type="project" value="TreeGrafter"/>
</dbReference>
<evidence type="ECO:0000256" key="1">
    <source>
        <dbReference type="ARBA" id="ARBA00004127"/>
    </source>
</evidence>
<keyword evidence="4 7" id="KW-1133">Transmembrane helix</keyword>
<evidence type="ECO:0000256" key="2">
    <source>
        <dbReference type="ARBA" id="ARBA00009025"/>
    </source>
</evidence>
<dbReference type="AlphaFoldDB" id="C8PF35"/>
<dbReference type="PANTHER" id="PTHR43507:SF1">
    <property type="entry name" value="NADH-UBIQUINONE OXIDOREDUCTASE CHAIN 4"/>
    <property type="match status" value="1"/>
</dbReference>
<feature type="domain" description="NADH:quinone oxidoreductase/Mrp antiporter transmembrane" evidence="8">
    <location>
        <begin position="123"/>
        <end position="408"/>
    </location>
</feature>
<dbReference type="InterPro" id="IPR001750">
    <property type="entry name" value="ND/Mrp_TM"/>
</dbReference>
<proteinExistence type="inferred from homology"/>
<comment type="similarity">
    <text evidence="2">Belongs to the complex I subunit 4 family.</text>
</comment>
<dbReference type="GO" id="GO:0008137">
    <property type="term" value="F:NADH dehydrogenase (ubiquinone) activity"/>
    <property type="evidence" value="ECO:0007669"/>
    <property type="project" value="InterPro"/>
</dbReference>
<dbReference type="EMBL" id="ACYG01000009">
    <property type="protein sequence ID" value="EEV18663.1"/>
    <property type="molecule type" value="Genomic_DNA"/>
</dbReference>
<evidence type="ECO:0000256" key="6">
    <source>
        <dbReference type="RuleBase" id="RU000320"/>
    </source>
</evidence>
<dbReference type="RefSeq" id="WP_005869749.1">
    <property type="nucleotide sequence ID" value="NZ_ACYG01000009.1"/>
</dbReference>
<feature type="transmembrane region" description="Helical" evidence="7">
    <location>
        <begin position="106"/>
        <end position="124"/>
    </location>
</feature>
<name>C8PF35_9BACT</name>
<keyword evidence="3 6" id="KW-0812">Transmembrane</keyword>
<dbReference type="eggNOG" id="COG1008">
    <property type="taxonomic scope" value="Bacteria"/>
</dbReference>
<protein>
    <submittedName>
        <fullName evidence="9">NADH dehydrogenase subunit M</fullName>
        <ecNumber evidence="9">1.6.99.5</ecNumber>
    </submittedName>
</protein>
<dbReference type="EC" id="1.6.99.5" evidence="9"/>
<dbReference type="NCBIfam" id="TIGR01972">
    <property type="entry name" value="NDH_I_M"/>
    <property type="match status" value="1"/>
</dbReference>
<feature type="transmembrane region" description="Helical" evidence="7">
    <location>
        <begin position="239"/>
        <end position="257"/>
    </location>
</feature>
<keyword evidence="9" id="KW-0560">Oxidoreductase</keyword>
<feature type="transmembrane region" description="Helical" evidence="7">
    <location>
        <begin position="69"/>
        <end position="94"/>
    </location>
</feature>
<dbReference type="PRINTS" id="PR01437">
    <property type="entry name" value="NUOXDRDTASE4"/>
</dbReference>
<dbReference type="GO" id="GO:0016020">
    <property type="term" value="C:membrane"/>
    <property type="evidence" value="ECO:0007669"/>
    <property type="project" value="UniProtKB-SubCell"/>
</dbReference>
<evidence type="ECO:0000313" key="10">
    <source>
        <dbReference type="Proteomes" id="UP000005709"/>
    </source>
</evidence>
<evidence type="ECO:0000256" key="5">
    <source>
        <dbReference type="ARBA" id="ARBA00023136"/>
    </source>
</evidence>
<feature type="transmembrane region" description="Helical" evidence="7">
    <location>
        <begin position="29"/>
        <end position="49"/>
    </location>
</feature>
<dbReference type="NCBIfam" id="NF004505">
    <property type="entry name" value="PRK05846.2-5"/>
    <property type="match status" value="1"/>
</dbReference>
<sequence length="509" mass="56250">MEYFLSLVIFFPAVAAVLGFLIDEASIKTYAVTMSFIEFVLSLVLWILYEPVDGIAFSVLHPFISEYGINYFIGVDGISLFLVILSTLVTFLALLSLSIKERAKNLIICILFLEMTMVGVFVALDAILFYIFWELSLIPMLYIIGAWGSGKRIYAAVKFFIYTFLGSMFLLVGLVAMSYFYHEATGEYSFNILNWQSLSLPLGTQIPLFLAFSIAFAIKTPCFPFHTWLPYAHGQAPTIGSVLLAAVLLKMGTYGFVRFSLPLFPDASVYFSGMMCAVAIVMIVYASFIAFAQKDIKQVIAYSSIAHMGVIMLGIFSMSREGISGAVFLMISHGIVSGGLFMLVGFLYDRRHTKLFGEFGGLARVMPLYAFCFCVVLLGSIGLPLTIGFVGEFLSLVGIFKISFSYALLGGLGIIMGAIYSMNLYKKTFFGALVHEENKKLSDLNRTELCSIIPICVLVVVLGVAPNLMLKSIEPSVTQSLELMFNKASQTATRAYMEKANFKVRSDAK</sequence>
<evidence type="ECO:0000313" key="9">
    <source>
        <dbReference type="EMBL" id="EEV18663.1"/>
    </source>
</evidence>
<dbReference type="GO" id="GO:0015990">
    <property type="term" value="P:electron transport coupled proton transport"/>
    <property type="evidence" value="ECO:0007669"/>
    <property type="project" value="TreeGrafter"/>
</dbReference>
<feature type="transmembrane region" description="Helical" evidence="7">
    <location>
        <begin position="130"/>
        <end position="147"/>
    </location>
</feature>
<dbReference type="GO" id="GO:0042773">
    <property type="term" value="P:ATP synthesis coupled electron transport"/>
    <property type="evidence" value="ECO:0007669"/>
    <property type="project" value="InterPro"/>
</dbReference>